<proteinExistence type="evidence at transcript level"/>
<organism evidence="1">
    <name type="scientific">Medicago truncatula</name>
    <name type="common">Barrel medic</name>
    <name type="synonym">Medicago tribuloides</name>
    <dbReference type="NCBI Taxonomy" id="3880"/>
    <lineage>
        <taxon>Eukaryota</taxon>
        <taxon>Viridiplantae</taxon>
        <taxon>Streptophyta</taxon>
        <taxon>Embryophyta</taxon>
        <taxon>Tracheophyta</taxon>
        <taxon>Spermatophyta</taxon>
        <taxon>Magnoliopsida</taxon>
        <taxon>eudicotyledons</taxon>
        <taxon>Gunneridae</taxon>
        <taxon>Pentapetalae</taxon>
        <taxon>rosids</taxon>
        <taxon>fabids</taxon>
        <taxon>Fabales</taxon>
        <taxon>Fabaceae</taxon>
        <taxon>Papilionoideae</taxon>
        <taxon>50 kb inversion clade</taxon>
        <taxon>NPAAA clade</taxon>
        <taxon>Hologalegina</taxon>
        <taxon>IRL clade</taxon>
        <taxon>Trifolieae</taxon>
        <taxon>Medicago</taxon>
    </lineage>
</organism>
<evidence type="ECO:0000313" key="1">
    <source>
        <dbReference type="EMBL" id="AFK41872.1"/>
    </source>
</evidence>
<accession>I3SNN0</accession>
<reference evidence="1" key="1">
    <citation type="submission" date="2012-05" db="EMBL/GenBank/DDBJ databases">
        <authorList>
            <person name="Krishnakumar V."/>
            <person name="Cheung F."/>
            <person name="Xiao Y."/>
            <person name="Chan A."/>
            <person name="Moskal W.A."/>
            <person name="Town C.D."/>
        </authorList>
    </citation>
    <scope>NUCLEOTIDE SEQUENCE</scope>
</reference>
<protein>
    <submittedName>
        <fullName evidence="1">Uncharacterized protein</fullName>
    </submittedName>
</protein>
<dbReference type="EMBL" id="BT142078">
    <property type="protein sequence ID" value="AFK41872.1"/>
    <property type="molecule type" value="mRNA"/>
</dbReference>
<sequence>MHQFSSFEHVVMVTPRVKSFIYHITLLKSISFNDHNI</sequence>
<name>I3SNN0_MEDTR</name>
<dbReference type="AlphaFoldDB" id="I3SNN0"/>